<evidence type="ECO:0000313" key="2">
    <source>
        <dbReference type="Proteomes" id="UP000541444"/>
    </source>
</evidence>
<organism evidence="1 2">
    <name type="scientific">Kingdonia uniflora</name>
    <dbReference type="NCBI Taxonomy" id="39325"/>
    <lineage>
        <taxon>Eukaryota</taxon>
        <taxon>Viridiplantae</taxon>
        <taxon>Streptophyta</taxon>
        <taxon>Embryophyta</taxon>
        <taxon>Tracheophyta</taxon>
        <taxon>Spermatophyta</taxon>
        <taxon>Magnoliopsida</taxon>
        <taxon>Ranunculales</taxon>
        <taxon>Circaeasteraceae</taxon>
        <taxon>Kingdonia</taxon>
    </lineage>
</organism>
<comment type="caution">
    <text evidence="1">The sequence shown here is derived from an EMBL/GenBank/DDBJ whole genome shotgun (WGS) entry which is preliminary data.</text>
</comment>
<sequence length="90" mass="10411">WIQKDPRKALNFQSWQQRKTISNSTDGDEDLEMKPNLEIVLMAMEFGNRETGIPGEKERERCTAQQQIEYLLTTSSTTITMEIGIWDSSN</sequence>
<dbReference type="AlphaFoldDB" id="A0A7J7MF59"/>
<dbReference type="Proteomes" id="UP000541444">
    <property type="component" value="Unassembled WGS sequence"/>
</dbReference>
<accession>A0A7J7MF59</accession>
<evidence type="ECO:0000313" key="1">
    <source>
        <dbReference type="EMBL" id="KAF6153536.1"/>
    </source>
</evidence>
<protein>
    <submittedName>
        <fullName evidence="1">Uncharacterized protein</fullName>
    </submittedName>
</protein>
<name>A0A7J7MF59_9MAGN</name>
<keyword evidence="2" id="KW-1185">Reference proteome</keyword>
<feature type="non-terminal residue" evidence="1">
    <location>
        <position position="90"/>
    </location>
</feature>
<dbReference type="EMBL" id="JACGCM010001560">
    <property type="protein sequence ID" value="KAF6153536.1"/>
    <property type="molecule type" value="Genomic_DNA"/>
</dbReference>
<reference evidence="1 2" key="1">
    <citation type="journal article" date="2020" name="IScience">
        <title>Genome Sequencing of the Endangered Kingdonia uniflora (Circaeasteraceae, Ranunculales) Reveals Potential Mechanisms of Evolutionary Specialization.</title>
        <authorList>
            <person name="Sun Y."/>
            <person name="Deng T."/>
            <person name="Zhang A."/>
            <person name="Moore M.J."/>
            <person name="Landis J.B."/>
            <person name="Lin N."/>
            <person name="Zhang H."/>
            <person name="Zhang X."/>
            <person name="Huang J."/>
            <person name="Zhang X."/>
            <person name="Sun H."/>
            <person name="Wang H."/>
        </authorList>
    </citation>
    <scope>NUCLEOTIDE SEQUENCE [LARGE SCALE GENOMIC DNA]</scope>
    <source>
        <strain evidence="1">TB1705</strain>
        <tissue evidence="1">Leaf</tissue>
    </source>
</reference>
<proteinExistence type="predicted"/>
<gene>
    <name evidence="1" type="ORF">GIB67_027403</name>
</gene>